<dbReference type="SUPFAM" id="SSF52833">
    <property type="entry name" value="Thioredoxin-like"/>
    <property type="match status" value="1"/>
</dbReference>
<dbReference type="InterPro" id="IPR036282">
    <property type="entry name" value="Glutathione-S-Trfase_C_sf"/>
</dbReference>
<dbReference type="SFLD" id="SFLDG00358">
    <property type="entry name" value="Main_(cytGST)"/>
    <property type="match status" value="1"/>
</dbReference>
<dbReference type="InterPro" id="IPR036249">
    <property type="entry name" value="Thioredoxin-like_sf"/>
</dbReference>
<accession>A0A3B0WQ20</accession>
<evidence type="ECO:0000259" key="1">
    <source>
        <dbReference type="PROSITE" id="PS50404"/>
    </source>
</evidence>
<protein>
    <recommendedName>
        <fullName evidence="4">Glutathione S-transferase</fullName>
    </recommendedName>
</protein>
<evidence type="ECO:0000313" key="3">
    <source>
        <dbReference type="EMBL" id="VAW51349.1"/>
    </source>
</evidence>
<proteinExistence type="predicted"/>
<sequence>MSTYKLHWISGSPNCWRVLLAFAFKGIEYQSQRINPATWDQGDSHFLRLNPRAKVPVLEDGDTVIYESVAIMAYLEEKHPDVPIFGENPAQSGLIWQRIAELIHYTLEPVYELSRLLMRETALNDIDHSNQLAQNISKELKIIDSQLGKTSYIAGNKISAADIYFYPAVAFLEKMLALPATKHIDVNFYPMPDELPALSSWMCEIEKMPGFEKAYPPHWRDE</sequence>
<evidence type="ECO:0000259" key="2">
    <source>
        <dbReference type="PROSITE" id="PS50405"/>
    </source>
</evidence>
<dbReference type="AlphaFoldDB" id="A0A3B0WQ20"/>
<dbReference type="CDD" id="cd00299">
    <property type="entry name" value="GST_C_family"/>
    <property type="match status" value="1"/>
</dbReference>
<dbReference type="EMBL" id="UOFE01000015">
    <property type="protein sequence ID" value="VAW51349.1"/>
    <property type="molecule type" value="Genomic_DNA"/>
</dbReference>
<dbReference type="InterPro" id="IPR004045">
    <property type="entry name" value="Glutathione_S-Trfase_N"/>
</dbReference>
<dbReference type="Gene3D" id="3.40.30.10">
    <property type="entry name" value="Glutaredoxin"/>
    <property type="match status" value="1"/>
</dbReference>
<name>A0A3B0WQ20_9ZZZZ</name>
<dbReference type="Pfam" id="PF13409">
    <property type="entry name" value="GST_N_2"/>
    <property type="match status" value="1"/>
</dbReference>
<dbReference type="GO" id="GO:0006559">
    <property type="term" value="P:L-phenylalanine catabolic process"/>
    <property type="evidence" value="ECO:0007669"/>
    <property type="project" value="TreeGrafter"/>
</dbReference>
<dbReference type="GO" id="GO:0004364">
    <property type="term" value="F:glutathione transferase activity"/>
    <property type="evidence" value="ECO:0007669"/>
    <property type="project" value="TreeGrafter"/>
</dbReference>
<dbReference type="GO" id="GO:0006749">
    <property type="term" value="P:glutathione metabolic process"/>
    <property type="evidence" value="ECO:0007669"/>
    <property type="project" value="TreeGrafter"/>
</dbReference>
<dbReference type="InterPro" id="IPR004046">
    <property type="entry name" value="GST_C"/>
</dbReference>
<dbReference type="InterPro" id="IPR010987">
    <property type="entry name" value="Glutathione-S-Trfase_C-like"/>
</dbReference>
<dbReference type="GO" id="GO:0016034">
    <property type="term" value="F:maleylacetoacetate isomerase activity"/>
    <property type="evidence" value="ECO:0007669"/>
    <property type="project" value="TreeGrafter"/>
</dbReference>
<feature type="domain" description="GST C-terminal" evidence="2">
    <location>
        <begin position="89"/>
        <end position="222"/>
    </location>
</feature>
<gene>
    <name evidence="3" type="ORF">MNBD_GAMMA05-847</name>
</gene>
<evidence type="ECO:0008006" key="4">
    <source>
        <dbReference type="Google" id="ProtNLM"/>
    </source>
</evidence>
<feature type="domain" description="GST N-terminal" evidence="1">
    <location>
        <begin position="2"/>
        <end position="83"/>
    </location>
</feature>
<dbReference type="SUPFAM" id="SSF47616">
    <property type="entry name" value="GST C-terminal domain-like"/>
    <property type="match status" value="1"/>
</dbReference>
<dbReference type="PROSITE" id="PS50405">
    <property type="entry name" value="GST_CTER"/>
    <property type="match status" value="1"/>
</dbReference>
<organism evidence="3">
    <name type="scientific">hydrothermal vent metagenome</name>
    <dbReference type="NCBI Taxonomy" id="652676"/>
    <lineage>
        <taxon>unclassified sequences</taxon>
        <taxon>metagenomes</taxon>
        <taxon>ecological metagenomes</taxon>
    </lineage>
</organism>
<dbReference type="PANTHER" id="PTHR42673:SF4">
    <property type="entry name" value="MALEYLACETOACETATE ISOMERASE"/>
    <property type="match status" value="1"/>
</dbReference>
<dbReference type="CDD" id="cd00570">
    <property type="entry name" value="GST_N_family"/>
    <property type="match status" value="1"/>
</dbReference>
<dbReference type="InterPro" id="IPR040079">
    <property type="entry name" value="Glutathione_S-Trfase"/>
</dbReference>
<dbReference type="PROSITE" id="PS50404">
    <property type="entry name" value="GST_NTER"/>
    <property type="match status" value="1"/>
</dbReference>
<reference evidence="3" key="1">
    <citation type="submission" date="2018-06" db="EMBL/GenBank/DDBJ databases">
        <authorList>
            <person name="Zhirakovskaya E."/>
        </authorList>
    </citation>
    <scope>NUCLEOTIDE SEQUENCE</scope>
</reference>
<dbReference type="SFLD" id="SFLDS00019">
    <property type="entry name" value="Glutathione_Transferase_(cytos"/>
    <property type="match status" value="1"/>
</dbReference>
<dbReference type="PANTHER" id="PTHR42673">
    <property type="entry name" value="MALEYLACETOACETATE ISOMERASE"/>
    <property type="match status" value="1"/>
</dbReference>
<dbReference type="Pfam" id="PF00043">
    <property type="entry name" value="GST_C"/>
    <property type="match status" value="1"/>
</dbReference>
<dbReference type="Gene3D" id="1.20.1050.10">
    <property type="match status" value="1"/>
</dbReference>